<organism evidence="2 3">
    <name type="scientific">Phocaeicola dorei</name>
    <dbReference type="NCBI Taxonomy" id="357276"/>
    <lineage>
        <taxon>Bacteria</taxon>
        <taxon>Pseudomonadati</taxon>
        <taxon>Bacteroidota</taxon>
        <taxon>Bacteroidia</taxon>
        <taxon>Bacteroidales</taxon>
        <taxon>Bacteroidaceae</taxon>
        <taxon>Phocaeicola</taxon>
    </lineage>
</organism>
<dbReference type="AlphaFoldDB" id="A0AAE4RZR0"/>
<dbReference type="GO" id="GO:0016887">
    <property type="term" value="F:ATP hydrolysis activity"/>
    <property type="evidence" value="ECO:0007669"/>
    <property type="project" value="InterPro"/>
</dbReference>
<proteinExistence type="predicted"/>
<evidence type="ECO:0000313" key="3">
    <source>
        <dbReference type="Proteomes" id="UP001181086"/>
    </source>
</evidence>
<dbReference type="InterPro" id="IPR027417">
    <property type="entry name" value="P-loop_NTPase"/>
</dbReference>
<dbReference type="Pfam" id="PF07728">
    <property type="entry name" value="AAA_5"/>
    <property type="match status" value="1"/>
</dbReference>
<dbReference type="SUPFAM" id="SSF52540">
    <property type="entry name" value="P-loop containing nucleoside triphosphate hydrolases"/>
    <property type="match status" value="1"/>
</dbReference>
<dbReference type="Proteomes" id="UP001181086">
    <property type="component" value="Unassembled WGS sequence"/>
</dbReference>
<dbReference type="PANTHER" id="PTHR37291:SF1">
    <property type="entry name" value="TYPE IV METHYL-DIRECTED RESTRICTION ENZYME ECOKMCRB SUBUNIT"/>
    <property type="match status" value="1"/>
</dbReference>
<protein>
    <submittedName>
        <fullName evidence="2">AAA family ATPase</fullName>
    </submittedName>
</protein>
<dbReference type="GO" id="GO:0005524">
    <property type="term" value="F:ATP binding"/>
    <property type="evidence" value="ECO:0007669"/>
    <property type="project" value="InterPro"/>
</dbReference>
<accession>A0AAE4RZR0</accession>
<dbReference type="RefSeq" id="WP_227073472.1">
    <property type="nucleotide sequence ID" value="NZ_BAABZF010000001.1"/>
</dbReference>
<dbReference type="PANTHER" id="PTHR37291">
    <property type="entry name" value="5-METHYLCYTOSINE-SPECIFIC RESTRICTION ENZYME B"/>
    <property type="match status" value="1"/>
</dbReference>
<name>A0AAE4RZR0_9BACT</name>
<gene>
    <name evidence="2" type="ORF">RVH45_07905</name>
</gene>
<sequence length="525" mass="59594">MALTLEHFLNLIDELPKGVNLDYVKAGTNKIQLDSVDHVEKYISATKVDTEKGSTKSANITTENLRMFVNKVVENKPLHIESVWNGSGSARSAWEGLFAHTSEFYTHFSKGRKHLVWIPTHPHTAGEITPLTKELLEYLSTNKSSTDERVYKYIDIITAIKTKPFLLLAGISGTGKSRIVRELARAYWYENSAEYKAQKPKNFEMIQVKPNWHDSTELMGYVSRVSGSPIYVIGDFLRFITRAWENLDTPYFLCLDEMNLAPVEQYFAEFLSIIESRKSSEDGTIVTDPILKKSTEDWYRVLTAELTGDNEALRNRFLEEGITIPQNLIVVGTVNMDETTFSFSRKVLDRAMTIEMNEVDLYAGLDSRYERIGKLSSDMLIGTAVEGVDVYADNEEVCNKVLTYLQAVNDVLNGTPFKIAYRTRNEFLLYVVNNLPYNMDENGNEFSEDEVIATALDEITSMKILSRIEGDDTKVKHSLLEKLITTIETQLLVLTGEDKKIESISIAKLKEMQGRLSSGYTSFWS</sequence>
<comment type="caution">
    <text evidence="2">The sequence shown here is derived from an EMBL/GenBank/DDBJ whole genome shotgun (WGS) entry which is preliminary data.</text>
</comment>
<feature type="domain" description="ATPase dynein-related AAA" evidence="1">
    <location>
        <begin position="166"/>
        <end position="316"/>
    </location>
</feature>
<dbReference type="EMBL" id="JAWDEV010000007">
    <property type="protein sequence ID" value="MDU0269827.1"/>
    <property type="molecule type" value="Genomic_DNA"/>
</dbReference>
<reference evidence="2" key="1">
    <citation type="submission" date="2023-10" db="EMBL/GenBank/DDBJ databases">
        <title>Genome of Potential pathogenic bacteria in Crohn's disease.</title>
        <authorList>
            <person name="Rodriguez-Palacios A."/>
        </authorList>
    </citation>
    <scope>NUCLEOTIDE SEQUENCE</scope>
    <source>
        <strain evidence="2">CavFT-hAR62</strain>
    </source>
</reference>
<evidence type="ECO:0000259" key="1">
    <source>
        <dbReference type="Pfam" id="PF07728"/>
    </source>
</evidence>
<evidence type="ECO:0000313" key="2">
    <source>
        <dbReference type="EMBL" id="MDU0269827.1"/>
    </source>
</evidence>
<dbReference type="InterPro" id="IPR011704">
    <property type="entry name" value="ATPase_dyneun-rel_AAA"/>
</dbReference>
<dbReference type="InterPro" id="IPR052934">
    <property type="entry name" value="Methyl-DNA_Rec/Restrict_Enz"/>
</dbReference>
<dbReference type="Gene3D" id="3.40.50.300">
    <property type="entry name" value="P-loop containing nucleotide triphosphate hydrolases"/>
    <property type="match status" value="1"/>
</dbReference>